<protein>
    <recommendedName>
        <fullName evidence="3">CHAT domain-containing protein</fullName>
    </recommendedName>
</protein>
<gene>
    <name evidence="1" type="ORF">THARTR1_09553</name>
</gene>
<dbReference type="Proteomes" id="UP000236290">
    <property type="component" value="Unassembled WGS sequence"/>
</dbReference>
<comment type="caution">
    <text evidence="1">The sequence shown here is derived from an EMBL/GenBank/DDBJ whole genome shotgun (WGS) entry which is preliminary data.</text>
</comment>
<dbReference type="EMBL" id="MTYI01000174">
    <property type="protein sequence ID" value="PNP49785.1"/>
    <property type="molecule type" value="Genomic_DNA"/>
</dbReference>
<proteinExistence type="predicted"/>
<name>A0A2K0TW70_TRIHA</name>
<evidence type="ECO:0000313" key="2">
    <source>
        <dbReference type="Proteomes" id="UP000236290"/>
    </source>
</evidence>
<dbReference type="InterPro" id="IPR011990">
    <property type="entry name" value="TPR-like_helical_dom_sf"/>
</dbReference>
<evidence type="ECO:0000313" key="1">
    <source>
        <dbReference type="EMBL" id="PNP49785.1"/>
    </source>
</evidence>
<dbReference type="Gene3D" id="1.25.40.10">
    <property type="entry name" value="Tetratricopeptide repeat domain"/>
    <property type="match status" value="1"/>
</dbReference>
<accession>A0A2K0TW70</accession>
<sequence length="846" mass="95136">MANLDDNVLARYLEAQVLHQGQSYTVTPDAEKAKQHLNLAIYVAGRRLKRNDALGERLFSIEVELKIQAVNLTPPDDPSLVLTLLLAVDTLLERYQTRNRVMQDLSLAVEFVERVDRIIGQSHELLSDHLLNYGRAHLSLFEADPTTSLDTTINKFSMFPHVVNNHPELLQLYGTLLLRRFRSAANINDLRIGIRQAERALELPNADVDTQIYALTNITEFNPFLFEFAMGDVVTHLDIAVERGLRAKDLVQQQTCNITDASFVYGALAFAQYQRYQARLGLNDLEGSVNNGKKAVELSRDGDPDNAKWMNNLGLAYKAQFRNSADISLLQMATRSFEEAVTLSPKDSKISWLALNNLADAFGLTFEWTRETEALNIAVSNYRELASRIETTNKIEWADSLKNFGHILLCAYARYYRRELLNEAVEALSRALEKYPRDHIDSAAAHSLLCLILTILYRDSKLDQKKGVDIQEAIKHGILSIQEGITNVSREPIHRHNLSEAYLIKWDENGRKDYDDLAKAMTHSEIGLDATLADDPDRVTYLIHHNKLLILKILQDGVEGDARSFDKPLKLLKEAMSLPSGLPLTQIIAARQAIRILSEQSRWEEAKSIGLDAMKLLPMVCGRYLSVQDQQQAISQTSGFAAEICSLLIRAGEPEEALRQLEAGRAMLLWFAMDNSDELSTLAESPQHKSLAKEFMDARSKLHIPPHLQGSRLGELKLRKKWAAEVDLTNCLRKIREIDGYHDFLSEPPMDQIKSGSQKGPIVMVNVSYISSDAIVLIDSNVRVVPLPGLQLEKAVDYGIQTISSFSLVNLPVQRAAEVLSMKIPKQSGQKSSSFLHWLWTHCNAG</sequence>
<dbReference type="SUPFAM" id="SSF48452">
    <property type="entry name" value="TPR-like"/>
    <property type="match status" value="1"/>
</dbReference>
<reference evidence="1 2" key="1">
    <citation type="submission" date="2017-02" db="EMBL/GenBank/DDBJ databases">
        <title>Genomes of Trichoderma spp. with biocontrol activity.</title>
        <authorList>
            <person name="Gardiner D."/>
            <person name="Kazan K."/>
            <person name="Vos C."/>
            <person name="Harvey P."/>
        </authorList>
    </citation>
    <scope>NUCLEOTIDE SEQUENCE [LARGE SCALE GENOMIC DNA]</scope>
    <source>
        <strain evidence="1 2">Tr1</strain>
    </source>
</reference>
<evidence type="ECO:0008006" key="3">
    <source>
        <dbReference type="Google" id="ProtNLM"/>
    </source>
</evidence>
<dbReference type="AlphaFoldDB" id="A0A2K0TW70"/>
<dbReference type="OrthoDB" id="9991317at2759"/>
<organism evidence="1 2">
    <name type="scientific">Trichoderma harzianum</name>
    <name type="common">Hypocrea lixii</name>
    <dbReference type="NCBI Taxonomy" id="5544"/>
    <lineage>
        <taxon>Eukaryota</taxon>
        <taxon>Fungi</taxon>
        <taxon>Dikarya</taxon>
        <taxon>Ascomycota</taxon>
        <taxon>Pezizomycotina</taxon>
        <taxon>Sordariomycetes</taxon>
        <taxon>Hypocreomycetidae</taxon>
        <taxon>Hypocreales</taxon>
        <taxon>Hypocreaceae</taxon>
        <taxon>Trichoderma</taxon>
    </lineage>
</organism>